<keyword evidence="2" id="KW-1185">Reference proteome</keyword>
<gene>
    <name evidence="1" type="ORF">GD597_00205</name>
</gene>
<proteinExistence type="predicted"/>
<organism evidence="1 2">
    <name type="scientific">Limnovirga soli</name>
    <dbReference type="NCBI Taxonomy" id="2656915"/>
    <lineage>
        <taxon>Bacteria</taxon>
        <taxon>Pseudomonadati</taxon>
        <taxon>Bacteroidota</taxon>
        <taxon>Chitinophagia</taxon>
        <taxon>Chitinophagales</taxon>
        <taxon>Chitinophagaceae</taxon>
        <taxon>Limnovirga</taxon>
    </lineage>
</organism>
<dbReference type="EMBL" id="WHPF01000001">
    <property type="protein sequence ID" value="NNV53857.1"/>
    <property type="molecule type" value="Genomic_DNA"/>
</dbReference>
<dbReference type="AlphaFoldDB" id="A0A8J8FBX3"/>
<dbReference type="Proteomes" id="UP000598971">
    <property type="component" value="Unassembled WGS sequence"/>
</dbReference>
<dbReference type="SUPFAM" id="SSF69572">
    <property type="entry name" value="Activating enzymes of the ubiquitin-like proteins"/>
    <property type="match status" value="1"/>
</dbReference>
<dbReference type="GO" id="GO:0008641">
    <property type="term" value="F:ubiquitin-like modifier activating enzyme activity"/>
    <property type="evidence" value="ECO:0007669"/>
    <property type="project" value="InterPro"/>
</dbReference>
<dbReference type="RefSeq" id="WP_171605774.1">
    <property type="nucleotide sequence ID" value="NZ_WHPF01000001.1"/>
</dbReference>
<comment type="caution">
    <text evidence="1">The sequence shown here is derived from an EMBL/GenBank/DDBJ whole genome shotgun (WGS) entry which is preliminary data.</text>
</comment>
<evidence type="ECO:0000313" key="2">
    <source>
        <dbReference type="Proteomes" id="UP000598971"/>
    </source>
</evidence>
<sequence length="453" mass="49814">MKLSEDTFNRLSLGIIEKQNCSPEDAMQKLKSLSIYLVCGDKIKSSLPLQAALITAVNTGKRAFLGGVYILMPHDTPCLLPWPEAKVFNEILLEAGAMITEKNPHDCFKIMFGLPVDDDNSLQVVCNDWQAGVLAENIEVPFTETGNIPTAGVFSGGLAICLSFLKLSKINISSCDKSMGISLWRPDLHWLDDNAVGPQVLLLPKKIWFLGLGHLGQAYIWNIGLLPFKAPNEITFILQDYDRIVEANLSAGLLCEKNDTGIYKTRKCNSWLESRGFNTVITERKFDEHTKRINEEPFIALCGFDSASSRIHLESAGFDVIVESALGSNLATFDNIILHTFPESSKTPKDVWGDIDESKMEINLSVLEILKKIENDICGIVPLSIAGKAVSASFVGACSGALVIAEILRGLNGGMRYEKIVVHLRAIDDAKAIQHPKGSYTIELSKNGFVIKE</sequence>
<name>A0A8J8FBX3_9BACT</name>
<accession>A0A8J8FBX3</accession>
<dbReference type="Gene3D" id="3.40.50.720">
    <property type="entry name" value="NAD(P)-binding Rossmann-like Domain"/>
    <property type="match status" value="1"/>
</dbReference>
<dbReference type="InterPro" id="IPR035985">
    <property type="entry name" value="Ubiquitin-activating_enz"/>
</dbReference>
<evidence type="ECO:0000313" key="1">
    <source>
        <dbReference type="EMBL" id="NNV53857.1"/>
    </source>
</evidence>
<protein>
    <submittedName>
        <fullName evidence="1">Uncharacterized protein</fullName>
    </submittedName>
</protein>
<reference evidence="1" key="1">
    <citation type="submission" date="2019-10" db="EMBL/GenBank/DDBJ databases">
        <title>Draft genome sequence of Panacibacter sp. KCS-6.</title>
        <authorList>
            <person name="Yim K.J."/>
        </authorList>
    </citation>
    <scope>NUCLEOTIDE SEQUENCE</scope>
    <source>
        <strain evidence="1">KCS-6</strain>
    </source>
</reference>